<dbReference type="InterPro" id="IPR051015">
    <property type="entry name" value="EvgA-like"/>
</dbReference>
<dbReference type="InterPro" id="IPR000792">
    <property type="entry name" value="Tscrpt_reg_LuxR_C"/>
</dbReference>
<accession>A0A9X4ANJ5</accession>
<proteinExistence type="predicted"/>
<feature type="domain" description="HTH luxR-type" evidence="3">
    <location>
        <begin position="141"/>
        <end position="206"/>
    </location>
</feature>
<dbReference type="InterPro" id="IPR016032">
    <property type="entry name" value="Sig_transdc_resp-reg_C-effctor"/>
</dbReference>
<dbReference type="RefSeq" id="WP_272437708.1">
    <property type="nucleotide sequence ID" value="NZ_JAMQKB010000023.1"/>
</dbReference>
<protein>
    <submittedName>
        <fullName evidence="4">Response regulator transcription factor</fullName>
    </submittedName>
</protein>
<evidence type="ECO:0000256" key="2">
    <source>
        <dbReference type="ARBA" id="ARBA00023163"/>
    </source>
</evidence>
<reference evidence="4" key="1">
    <citation type="submission" date="2022-06" db="EMBL/GenBank/DDBJ databases">
        <title>Aquibacillus sp. a new bacterium isolated from soil saline samples.</title>
        <authorList>
            <person name="Galisteo C."/>
            <person name="De La Haba R."/>
            <person name="Sanchez-Porro C."/>
            <person name="Ventosa A."/>
        </authorList>
    </citation>
    <scope>NUCLEOTIDE SEQUENCE</scope>
    <source>
        <strain evidence="4">3ASR75-11</strain>
    </source>
</reference>
<dbReference type="SMART" id="SM00421">
    <property type="entry name" value="HTH_LUXR"/>
    <property type="match status" value="1"/>
</dbReference>
<dbReference type="Gene3D" id="1.10.10.10">
    <property type="entry name" value="Winged helix-like DNA-binding domain superfamily/Winged helix DNA-binding domain"/>
    <property type="match status" value="1"/>
</dbReference>
<dbReference type="AlphaFoldDB" id="A0A9X4ANJ5"/>
<dbReference type="InterPro" id="IPR036388">
    <property type="entry name" value="WH-like_DNA-bd_sf"/>
</dbReference>
<evidence type="ECO:0000259" key="3">
    <source>
        <dbReference type="PROSITE" id="PS50043"/>
    </source>
</evidence>
<dbReference type="PRINTS" id="PR00038">
    <property type="entry name" value="HTHLUXR"/>
</dbReference>
<dbReference type="Gene3D" id="3.40.50.2300">
    <property type="match status" value="1"/>
</dbReference>
<dbReference type="GO" id="GO:0003677">
    <property type="term" value="F:DNA binding"/>
    <property type="evidence" value="ECO:0007669"/>
    <property type="project" value="InterPro"/>
</dbReference>
<dbReference type="SUPFAM" id="SSF46894">
    <property type="entry name" value="C-terminal effector domain of the bipartite response regulators"/>
    <property type="match status" value="1"/>
</dbReference>
<gene>
    <name evidence="4" type="ORF">NC797_15380</name>
</gene>
<dbReference type="Pfam" id="PF00196">
    <property type="entry name" value="GerE"/>
    <property type="match status" value="1"/>
</dbReference>
<dbReference type="InterPro" id="IPR011006">
    <property type="entry name" value="CheY-like_superfamily"/>
</dbReference>
<sequence>MKISILKDSSLIRESMLNALRESFVNDTILTYYSQDYSALLQEETQSDLVIIDLNSQVEILSVIDNFKDRKMKIIVWTSSLNDTSLLELFKLDLNGYFFNGMEKEELASAITTIRNGGKYIHTELANLLLEDYVQVHTKESIRPVALFTEREWEVLELLTEGRKNEQICRILCVTQKTVKNHVSSILRKLDVPDRTNAVLTALRNNWFYV</sequence>
<dbReference type="PANTHER" id="PTHR45566">
    <property type="entry name" value="HTH-TYPE TRANSCRIPTIONAL REGULATOR YHJB-RELATED"/>
    <property type="match status" value="1"/>
</dbReference>
<evidence type="ECO:0000313" key="4">
    <source>
        <dbReference type="EMBL" id="MDC3425889.1"/>
    </source>
</evidence>
<dbReference type="SUPFAM" id="SSF52172">
    <property type="entry name" value="CheY-like"/>
    <property type="match status" value="1"/>
</dbReference>
<name>A0A9X4ANJ5_9BACI</name>
<keyword evidence="5" id="KW-1185">Reference proteome</keyword>
<evidence type="ECO:0000256" key="1">
    <source>
        <dbReference type="ARBA" id="ARBA00023015"/>
    </source>
</evidence>
<dbReference type="GO" id="GO:0006355">
    <property type="term" value="P:regulation of DNA-templated transcription"/>
    <property type="evidence" value="ECO:0007669"/>
    <property type="project" value="InterPro"/>
</dbReference>
<evidence type="ECO:0000313" key="5">
    <source>
        <dbReference type="Proteomes" id="UP001145050"/>
    </source>
</evidence>
<keyword evidence="1" id="KW-0805">Transcription regulation</keyword>
<keyword evidence="2" id="KW-0804">Transcription</keyword>
<dbReference type="PANTHER" id="PTHR45566:SF2">
    <property type="entry name" value="NARL SUBFAMILY"/>
    <property type="match status" value="1"/>
</dbReference>
<dbReference type="CDD" id="cd06170">
    <property type="entry name" value="LuxR_C_like"/>
    <property type="match status" value="1"/>
</dbReference>
<dbReference type="Proteomes" id="UP001145050">
    <property type="component" value="Unassembled WGS sequence"/>
</dbReference>
<comment type="caution">
    <text evidence="4">The sequence shown here is derived from an EMBL/GenBank/DDBJ whole genome shotgun (WGS) entry which is preliminary data.</text>
</comment>
<dbReference type="PROSITE" id="PS50043">
    <property type="entry name" value="HTH_LUXR_2"/>
    <property type="match status" value="1"/>
</dbReference>
<organism evidence="4 5">
    <name type="scientific">Terrihalobacillus insolitus</name>
    <dbReference type="NCBI Taxonomy" id="2950438"/>
    <lineage>
        <taxon>Bacteria</taxon>
        <taxon>Bacillati</taxon>
        <taxon>Bacillota</taxon>
        <taxon>Bacilli</taxon>
        <taxon>Bacillales</taxon>
        <taxon>Bacillaceae</taxon>
        <taxon>Terrihalobacillus</taxon>
    </lineage>
</organism>
<dbReference type="EMBL" id="JAMQKB010000023">
    <property type="protein sequence ID" value="MDC3425889.1"/>
    <property type="molecule type" value="Genomic_DNA"/>
</dbReference>